<protein>
    <submittedName>
        <fullName evidence="1">Uncharacterized protein</fullName>
    </submittedName>
</protein>
<dbReference type="InterPro" id="IPR011013">
    <property type="entry name" value="Gal_mutarotase_sf_dom"/>
</dbReference>
<dbReference type="SUPFAM" id="SSF74650">
    <property type="entry name" value="Galactose mutarotase-like"/>
    <property type="match status" value="1"/>
</dbReference>
<dbReference type="GO" id="GO:0003824">
    <property type="term" value="F:catalytic activity"/>
    <property type="evidence" value="ECO:0007669"/>
    <property type="project" value="InterPro"/>
</dbReference>
<proteinExistence type="predicted"/>
<name>A0AAW3JWG5_9FIRM</name>
<sequence length="64" mass="7515">MRVRTAPISVLWSPPKKNAPFVCIESWYGRCDSINYKGEWKKRKWGNRFEAGKIFKGGYDIEAF</sequence>
<accession>A0AAW3JWG5</accession>
<dbReference type="Proteomes" id="UP000050833">
    <property type="component" value="Unassembled WGS sequence"/>
</dbReference>
<dbReference type="RefSeq" id="WP_055941138.1">
    <property type="nucleotide sequence ID" value="NZ_JAQDCV010000008.1"/>
</dbReference>
<dbReference type="GO" id="GO:0005975">
    <property type="term" value="P:carbohydrate metabolic process"/>
    <property type="evidence" value="ECO:0007669"/>
    <property type="project" value="InterPro"/>
</dbReference>
<comment type="caution">
    <text evidence="1">The sequence shown here is derived from an EMBL/GenBank/DDBJ whole genome shotgun (WGS) entry which is preliminary data.</text>
</comment>
<evidence type="ECO:0000313" key="2">
    <source>
        <dbReference type="Proteomes" id="UP000050833"/>
    </source>
</evidence>
<keyword evidence="2" id="KW-1185">Reference proteome</keyword>
<organism evidence="1 2">
    <name type="scientific">Butyribacter intestini</name>
    <dbReference type="NCBI Taxonomy" id="1703332"/>
    <lineage>
        <taxon>Bacteria</taxon>
        <taxon>Bacillati</taxon>
        <taxon>Bacillota</taxon>
        <taxon>Clostridia</taxon>
        <taxon>Lachnospirales</taxon>
        <taxon>Lachnospiraceae</taxon>
        <taxon>Butyribacter</taxon>
    </lineage>
</organism>
<dbReference type="Gene3D" id="2.70.98.10">
    <property type="match status" value="1"/>
</dbReference>
<dbReference type="InterPro" id="IPR014718">
    <property type="entry name" value="GH-type_carb-bd"/>
</dbReference>
<reference evidence="1 2" key="1">
    <citation type="submission" date="2015-10" db="EMBL/GenBank/DDBJ databases">
        <title>Butyribacter intestini gen. nov., sp. nov., a butyric acid-producing bacterium of the family Lachnospiraceae isolated from the human faeces.</title>
        <authorList>
            <person name="Zou Y."/>
            <person name="Xue W."/>
            <person name="Luo G."/>
            <person name="Lv M."/>
        </authorList>
    </citation>
    <scope>NUCLEOTIDE SEQUENCE [LARGE SCALE GENOMIC DNA]</scope>
    <source>
        <strain evidence="1 2">TF01-11</strain>
    </source>
</reference>
<gene>
    <name evidence="1" type="ORF">APZ18_01940</name>
</gene>
<dbReference type="GO" id="GO:0030246">
    <property type="term" value="F:carbohydrate binding"/>
    <property type="evidence" value="ECO:0007669"/>
    <property type="project" value="InterPro"/>
</dbReference>
<dbReference type="EMBL" id="LLKB01000001">
    <property type="protein sequence ID" value="KQC85979.1"/>
    <property type="molecule type" value="Genomic_DNA"/>
</dbReference>
<evidence type="ECO:0000313" key="1">
    <source>
        <dbReference type="EMBL" id="KQC85979.1"/>
    </source>
</evidence>
<dbReference type="AlphaFoldDB" id="A0AAW3JWG5"/>